<feature type="region of interest" description="Disordered" evidence="8">
    <location>
        <begin position="263"/>
        <end position="282"/>
    </location>
</feature>
<evidence type="ECO:0000256" key="3">
    <source>
        <dbReference type="ARBA" id="ARBA00022490"/>
    </source>
</evidence>
<dbReference type="InterPro" id="IPR037620">
    <property type="entry name" value="LIP-1_SAM_1"/>
</dbReference>
<reference evidence="10" key="3">
    <citation type="submission" date="2025-08" db="UniProtKB">
        <authorList>
            <consortium name="Ensembl"/>
        </authorList>
    </citation>
    <scope>IDENTIFICATION</scope>
    <source>
        <strain evidence="10">HSOK</strain>
    </source>
</reference>
<dbReference type="Pfam" id="PF25526">
    <property type="entry name" value="LIP-1"/>
    <property type="match status" value="1"/>
</dbReference>
<feature type="compositionally biased region" description="Low complexity" evidence="8">
    <location>
        <begin position="610"/>
        <end position="633"/>
    </location>
</feature>
<dbReference type="CDD" id="cd09565">
    <property type="entry name" value="SAM_liprin-alpha1_2_3_4_repeat2"/>
    <property type="match status" value="1"/>
</dbReference>
<feature type="region of interest" description="Disordered" evidence="8">
    <location>
        <begin position="584"/>
        <end position="645"/>
    </location>
</feature>
<evidence type="ECO:0000313" key="10">
    <source>
        <dbReference type="Ensembl" id="ENSORLP00015009008.1"/>
    </source>
</evidence>
<dbReference type="Gene3D" id="1.10.150.50">
    <property type="entry name" value="Transcription Factor, Ets-1"/>
    <property type="match status" value="3"/>
</dbReference>
<proteinExistence type="inferred from homology"/>
<feature type="domain" description="SAM" evidence="9">
    <location>
        <begin position="902"/>
        <end position="959"/>
    </location>
</feature>
<organism evidence="10 11">
    <name type="scientific">Oryzias latipes</name>
    <name type="common">Japanese rice fish</name>
    <name type="synonym">Japanese killifish</name>
    <dbReference type="NCBI Taxonomy" id="8090"/>
    <lineage>
        <taxon>Eukaryota</taxon>
        <taxon>Metazoa</taxon>
        <taxon>Chordata</taxon>
        <taxon>Craniata</taxon>
        <taxon>Vertebrata</taxon>
        <taxon>Euteleostomi</taxon>
        <taxon>Actinopterygii</taxon>
        <taxon>Neopterygii</taxon>
        <taxon>Teleostei</taxon>
        <taxon>Neoteleostei</taxon>
        <taxon>Acanthomorphata</taxon>
        <taxon>Ovalentaria</taxon>
        <taxon>Atherinomorphae</taxon>
        <taxon>Beloniformes</taxon>
        <taxon>Adrianichthyidae</taxon>
        <taxon>Oryziinae</taxon>
        <taxon>Oryzias</taxon>
    </lineage>
</organism>
<dbReference type="Ensembl" id="ENSORLT00015015178.1">
    <property type="protein sequence ID" value="ENSORLP00015009008.1"/>
    <property type="gene ID" value="ENSORLG00015009958.1"/>
</dbReference>
<dbReference type="CDD" id="cd09562">
    <property type="entry name" value="SAM_liprin-alpha1_2_3_4_repeat1"/>
    <property type="match status" value="1"/>
</dbReference>
<dbReference type="InterPro" id="IPR037622">
    <property type="entry name" value="LIP-1_SAM_3"/>
</dbReference>
<evidence type="ECO:0000256" key="7">
    <source>
        <dbReference type="SAM" id="Coils"/>
    </source>
</evidence>
<keyword evidence="6 7" id="KW-0175">Coiled coil</keyword>
<comment type="subcellular location">
    <subcellularLocation>
        <location evidence="1">Cytoplasm</location>
    </subcellularLocation>
</comment>
<feature type="region of interest" description="Disordered" evidence="8">
    <location>
        <begin position="1"/>
        <end position="24"/>
    </location>
</feature>
<dbReference type="InterPro" id="IPR037621">
    <property type="entry name" value="LIP-1_SAM_2"/>
</dbReference>
<reference evidence="10" key="4">
    <citation type="submission" date="2025-09" db="UniProtKB">
        <authorList>
            <consortium name="Ensembl"/>
        </authorList>
    </citation>
    <scope>IDENTIFICATION</scope>
    <source>
        <strain evidence="10">HSOK</strain>
    </source>
</reference>
<comment type="similarity">
    <text evidence="2">Belongs to the liprin family. Liprin-alpha subfamily.</text>
</comment>
<feature type="region of interest" description="Disordered" evidence="8">
    <location>
        <begin position="390"/>
        <end position="409"/>
    </location>
</feature>
<evidence type="ECO:0000256" key="2">
    <source>
        <dbReference type="ARBA" id="ARBA00007026"/>
    </source>
</evidence>
<dbReference type="Pfam" id="PF07647">
    <property type="entry name" value="SAM_2"/>
    <property type="match status" value="1"/>
</dbReference>
<keyword evidence="4" id="KW-0597">Phosphoprotein</keyword>
<dbReference type="FunFam" id="1.10.150.50:FF:000002">
    <property type="entry name" value="PTPRF interacting protein alpha 1"/>
    <property type="match status" value="1"/>
</dbReference>
<dbReference type="InterPro" id="IPR057892">
    <property type="entry name" value="LIP-1_CC2"/>
</dbReference>
<dbReference type="SUPFAM" id="SSF47769">
    <property type="entry name" value="SAM/Pointed domain"/>
    <property type="match status" value="3"/>
</dbReference>
<reference evidence="10 11" key="2">
    <citation type="submission" date="2017-04" db="EMBL/GenBank/DDBJ databases">
        <title>CpG methylation of centromeres and impact of large insertions on vertebrate speciation.</title>
        <authorList>
            <person name="Ichikawa K."/>
            <person name="Yoshimura J."/>
            <person name="Morishita S."/>
        </authorList>
    </citation>
    <scope>NUCLEOTIDE SEQUENCE</scope>
    <source>
        <strain evidence="10 11">HSOK</strain>
    </source>
</reference>
<dbReference type="PANTHER" id="PTHR12587:SF5">
    <property type="entry name" value="LIPRIN-ALPHA-4"/>
    <property type="match status" value="1"/>
</dbReference>
<feature type="coiled-coil region" evidence="7">
    <location>
        <begin position="433"/>
        <end position="460"/>
    </location>
</feature>
<protein>
    <submittedName>
        <fullName evidence="10">PTPRF interacting protein alpha 4</fullName>
    </submittedName>
</protein>
<feature type="domain" description="SAM" evidence="9">
    <location>
        <begin position="983"/>
        <end position="1052"/>
    </location>
</feature>
<evidence type="ECO:0000313" key="11">
    <source>
        <dbReference type="Proteomes" id="UP000265200"/>
    </source>
</evidence>
<dbReference type="FunFam" id="1.10.150.50:FF:000004">
    <property type="entry name" value="PTPRF interacting protein alpha 1"/>
    <property type="match status" value="1"/>
</dbReference>
<dbReference type="AlphaFoldDB" id="A0A3P9HNA3"/>
<evidence type="ECO:0000256" key="4">
    <source>
        <dbReference type="ARBA" id="ARBA00022553"/>
    </source>
</evidence>
<dbReference type="GO" id="GO:0005737">
    <property type="term" value="C:cytoplasm"/>
    <property type="evidence" value="ECO:0007669"/>
    <property type="project" value="UniProtKB-SubCell"/>
</dbReference>
<feature type="coiled-coil region" evidence="7">
    <location>
        <begin position="87"/>
        <end position="128"/>
    </location>
</feature>
<feature type="domain" description="SAM" evidence="9">
    <location>
        <begin position="785"/>
        <end position="851"/>
    </location>
</feature>
<keyword evidence="3" id="KW-0963">Cytoplasm</keyword>
<name>A0A3P9HNA3_ORYLA</name>
<dbReference type="InterPro" id="IPR013761">
    <property type="entry name" value="SAM/pointed_sf"/>
</dbReference>
<evidence type="ECO:0000259" key="9">
    <source>
        <dbReference type="PROSITE" id="PS50105"/>
    </source>
</evidence>
<evidence type="ECO:0000256" key="8">
    <source>
        <dbReference type="SAM" id="MobiDB-lite"/>
    </source>
</evidence>
<evidence type="ECO:0000256" key="1">
    <source>
        <dbReference type="ARBA" id="ARBA00004496"/>
    </source>
</evidence>
<dbReference type="PANTHER" id="PTHR12587">
    <property type="entry name" value="LAR INTERACTING PROTEIN LIP -RELATED PROTEIN"/>
    <property type="match status" value="1"/>
</dbReference>
<sequence length="1136" mass="128479">MCEVMPTISEGDSAGPPRGAAGVPNGADQEANFEQLMVNMLDERDKLLESLRETQETLIQSQTKLQGALHERDALQRQINAALPQEFATLTKELNICREQLLEKEEEISELKAERNNTRLLLEHLECLVSRHERSLRMTVVKRQAPPPSGVSSEVEVLKALKSLFEHHKALDEKVRERLRVALERVATLEGQLAAATQEVRNFSRLPNGSIDAHDDGSRVSELQELLDRTNKELAESRKQSAALNARMAELEVELANARRELSRNEELSIKQQREQREREDMEERITTLEKRYLAAQRETTHIHDLNDKLENELATKDSLHRQSEEKVRQLQEMLELAEQRLAQTMRKAETLPEVEAELAQRVAALSKAEERHGNVEERLRQLESQLEEKNQELGRARQREKMNEEHNKRLSDTVDRLLTESNERLQLHLKERMAALEDKERLIGEIDKLRNEIDHLKRRSGAFGDGSHPRSHLGSSSDLRFSVVEGQDGHYSTTVIRRAQKGRLSALRDDPNKDYPSLRGSVSHLLGSDMEAESDMDDDVSSALLSPSGQSDAQTLALMLQEQLDAINEEIRWMIQVERESADLRSGDIESRVNSGSMDGLNVTLRPRALPTSATAQSLASSSSPPNSGNSTPKHHGRNTSHHLGIMTLPSDLRKHRRKVASPVEVDKATIKCETSPPSSPRSLRLETNFAQFTGSLEDGRGKQKKGIKSSIGRLFGKKEKGRMEQTVGRDGQSLPALADFEMGIGDTMTLGKLGTQAERDRRLKKKHELLEDARKKGLPFAHWDGPTVVSWLELWVGMPAWYVAACRANVKSGAIMSALSDTEIQREIGISNPLHRLKLRLAIQEMVSLTSPSAPLTSRTSSGNVWVTHEEMENLASSTKSFSLQTLAYGDMNHEWIGNEWLPSLGLPQYRSYFMECLVDARMLDHLTKKDLRSHLKMVDSFHRASLQYGIMCLKRLNYDRKDLDRRRDDSQHDMKDVLVWTNEQVIHWVQSIGLRDYSSNLFESGVHGALIALDETFDYSSLALILQIPMQNTQARQVLEREFNNMLALGTDRRSEEGGDEKSFRRSPSWRKRFRAREGGASLGMMAGSMETLPAGFRMPSMSMPPSMNLAAKKQLQPEVHSHYLYGHELAAF</sequence>
<dbReference type="Proteomes" id="UP000265200">
    <property type="component" value="Chromosome 5"/>
</dbReference>
<dbReference type="SMART" id="SM00454">
    <property type="entry name" value="SAM"/>
    <property type="match status" value="3"/>
</dbReference>
<dbReference type="PROSITE" id="PS50105">
    <property type="entry name" value="SAM_DOMAIN"/>
    <property type="match status" value="3"/>
</dbReference>
<dbReference type="FunFam" id="1.10.150.50:FF:000003">
    <property type="entry name" value="liprin-alpha-2 isoform X1"/>
    <property type="match status" value="1"/>
</dbReference>
<reference key="1">
    <citation type="journal article" date="2007" name="Nature">
        <title>The medaka draft genome and insights into vertebrate genome evolution.</title>
        <authorList>
            <person name="Kasahara M."/>
            <person name="Naruse K."/>
            <person name="Sasaki S."/>
            <person name="Nakatani Y."/>
            <person name="Qu W."/>
            <person name="Ahsan B."/>
            <person name="Yamada T."/>
            <person name="Nagayasu Y."/>
            <person name="Doi K."/>
            <person name="Kasai Y."/>
            <person name="Jindo T."/>
            <person name="Kobayashi D."/>
            <person name="Shimada A."/>
            <person name="Toyoda A."/>
            <person name="Kuroki Y."/>
            <person name="Fujiyama A."/>
            <person name="Sasaki T."/>
            <person name="Shimizu A."/>
            <person name="Asakawa S."/>
            <person name="Shimizu N."/>
            <person name="Hashimoto S."/>
            <person name="Yang J."/>
            <person name="Lee Y."/>
            <person name="Matsushima K."/>
            <person name="Sugano S."/>
            <person name="Sakaizumi M."/>
            <person name="Narita T."/>
            <person name="Ohishi K."/>
            <person name="Haga S."/>
            <person name="Ohta F."/>
            <person name="Nomoto H."/>
            <person name="Nogata K."/>
            <person name="Morishita T."/>
            <person name="Endo T."/>
            <person name="Shin-I T."/>
            <person name="Takeda H."/>
            <person name="Morishita S."/>
            <person name="Kohara Y."/>
        </authorList>
    </citation>
    <scope>NUCLEOTIDE SEQUENCE [LARGE SCALE GENOMIC DNA]</scope>
    <source>
        <strain>Hd-rR</strain>
    </source>
</reference>
<evidence type="ECO:0000256" key="5">
    <source>
        <dbReference type="ARBA" id="ARBA00022737"/>
    </source>
</evidence>
<dbReference type="Pfam" id="PF00536">
    <property type="entry name" value="SAM_1"/>
    <property type="match status" value="2"/>
</dbReference>
<dbReference type="InterPro" id="IPR001660">
    <property type="entry name" value="SAM"/>
</dbReference>
<accession>A0A3P9HNA3</accession>
<evidence type="ECO:0000256" key="6">
    <source>
        <dbReference type="ARBA" id="ARBA00023054"/>
    </source>
</evidence>
<keyword evidence="5" id="KW-0677">Repeat</keyword>
<dbReference type="CDD" id="cd09568">
    <property type="entry name" value="SAM_liprin-alpha1_2_3_4_repeat3"/>
    <property type="match status" value="1"/>
</dbReference>
<dbReference type="InterPro" id="IPR029515">
    <property type="entry name" value="Liprin"/>
</dbReference>